<dbReference type="AlphaFoldDB" id="A0A8S1F7E9"/>
<feature type="compositionally biased region" description="Basic and acidic residues" evidence="1">
    <location>
        <begin position="8"/>
        <end position="20"/>
    </location>
</feature>
<evidence type="ECO:0000313" key="3">
    <source>
        <dbReference type="Proteomes" id="UP000494206"/>
    </source>
</evidence>
<evidence type="ECO:0000313" key="2">
    <source>
        <dbReference type="EMBL" id="CAB3408806.1"/>
    </source>
</evidence>
<sequence length="352" mass="40939">MAAKQKTKREVDSEKIDKRANKPIKKKITKESVKPIEFEEDITTESSSSSDEDDDDFEPETAKVTKKSATTKTSSKPLKIAKKKSENLAQTADEIYQKPRRRKSEEAPKRRRIKRVNFDTTKDFKRDTIIKFEPFINCNSELTRELTEKDCDIDKIDSIIYHLDEQNFKKDQVRPINKYADYDMEKVIDALLEEEKNLIHERVEQSVQLPVNPFVEKLLGFELSNECLGATRPLVRSYHPDMLDESFANVPSFVLWQRPFKSLHIFLISAIMNNLAQLVSQKIEARKARIAWEKQQTIKIESRIGSIKKEITIENDANSEFTPFDDDHNEEFDEIFGTGDSLLCSMKHDRLM</sequence>
<dbReference type="EMBL" id="CADEPM010000007">
    <property type="protein sequence ID" value="CAB3408806.1"/>
    <property type="molecule type" value="Genomic_DNA"/>
</dbReference>
<feature type="region of interest" description="Disordered" evidence="1">
    <location>
        <begin position="1"/>
        <end position="111"/>
    </location>
</feature>
<evidence type="ECO:0000256" key="1">
    <source>
        <dbReference type="SAM" id="MobiDB-lite"/>
    </source>
</evidence>
<organism evidence="2 3">
    <name type="scientific">Caenorhabditis bovis</name>
    <dbReference type="NCBI Taxonomy" id="2654633"/>
    <lineage>
        <taxon>Eukaryota</taxon>
        <taxon>Metazoa</taxon>
        <taxon>Ecdysozoa</taxon>
        <taxon>Nematoda</taxon>
        <taxon>Chromadorea</taxon>
        <taxon>Rhabditida</taxon>
        <taxon>Rhabditina</taxon>
        <taxon>Rhabditomorpha</taxon>
        <taxon>Rhabditoidea</taxon>
        <taxon>Rhabditidae</taxon>
        <taxon>Peloderinae</taxon>
        <taxon>Caenorhabditis</taxon>
    </lineage>
</organism>
<name>A0A8S1F7E9_9PELO</name>
<proteinExistence type="predicted"/>
<feature type="compositionally biased region" description="Low complexity" evidence="1">
    <location>
        <begin position="67"/>
        <end position="76"/>
    </location>
</feature>
<dbReference type="OrthoDB" id="5876931at2759"/>
<reference evidence="2 3" key="1">
    <citation type="submission" date="2020-04" db="EMBL/GenBank/DDBJ databases">
        <authorList>
            <person name="Laetsch R D."/>
            <person name="Stevens L."/>
            <person name="Kumar S."/>
            <person name="Blaxter L. M."/>
        </authorList>
    </citation>
    <scope>NUCLEOTIDE SEQUENCE [LARGE SCALE GENOMIC DNA]</scope>
</reference>
<feature type="compositionally biased region" description="Acidic residues" evidence="1">
    <location>
        <begin position="50"/>
        <end position="59"/>
    </location>
</feature>
<dbReference type="Proteomes" id="UP000494206">
    <property type="component" value="Unassembled WGS sequence"/>
</dbReference>
<protein>
    <submittedName>
        <fullName evidence="2">Uncharacterized protein</fullName>
    </submittedName>
</protein>
<accession>A0A8S1F7E9</accession>
<comment type="caution">
    <text evidence="2">The sequence shown here is derived from an EMBL/GenBank/DDBJ whole genome shotgun (WGS) entry which is preliminary data.</text>
</comment>
<keyword evidence="3" id="KW-1185">Reference proteome</keyword>
<gene>
    <name evidence="2" type="ORF">CBOVIS_LOCUS10542</name>
</gene>